<proteinExistence type="predicted"/>
<sequence>MKKLYIKRFKNIDDGTLGEFVLASDDKPILKGYTLEPAGADTIKANQDKRIPAGEYGATWSYSPKFNKKLPLLYNELVSKERRILIHSGNFADDTLGCVLVGSSYDDNGIYHSKETLNKLIGLAKDNDFIVVISNNKGV</sequence>
<feature type="domain" description="DUF5675" evidence="1">
    <location>
        <begin position="6"/>
        <end position="122"/>
    </location>
</feature>
<evidence type="ECO:0000313" key="3">
    <source>
        <dbReference type="Proteomes" id="UP000190868"/>
    </source>
</evidence>
<reference evidence="3" key="1">
    <citation type="submission" date="2016-09" db="EMBL/GenBank/DDBJ databases">
        <title>Comparative genomics of the Campylobacter concisus group.</title>
        <authorList>
            <person name="Miller W.G."/>
            <person name="Yee E."/>
            <person name="Chapman M.H."/>
            <person name="Huynh S."/>
            <person name="Bono J.L."/>
            <person name="On S.L.W."/>
            <person name="StLeger J."/>
            <person name="Foster G."/>
            <person name="Parker C.T."/>
        </authorList>
    </citation>
    <scope>NUCLEOTIDE SEQUENCE [LARGE SCALE GENOMIC DNA]</scope>
    <source>
        <strain evidence="3">RM18021</strain>
    </source>
</reference>
<organism evidence="2 3">
    <name type="scientific">Campylobacter pinnipediorum subsp. caledonicus</name>
    <dbReference type="NCBI Taxonomy" id="1874362"/>
    <lineage>
        <taxon>Bacteria</taxon>
        <taxon>Pseudomonadati</taxon>
        <taxon>Campylobacterota</taxon>
        <taxon>Epsilonproteobacteria</taxon>
        <taxon>Campylobacterales</taxon>
        <taxon>Campylobacteraceae</taxon>
        <taxon>Campylobacter</taxon>
    </lineage>
</organism>
<protein>
    <recommendedName>
        <fullName evidence="1">DUF5675 domain-containing protein</fullName>
    </recommendedName>
</protein>
<dbReference type="Proteomes" id="UP000190868">
    <property type="component" value="Chromosome"/>
</dbReference>
<evidence type="ECO:0000259" key="1">
    <source>
        <dbReference type="Pfam" id="PF18925"/>
    </source>
</evidence>
<dbReference type="AlphaFoldDB" id="A0A1S6U899"/>
<gene>
    <name evidence="2" type="ORF">CPIN18021_1093</name>
</gene>
<dbReference type="InterPro" id="IPR043732">
    <property type="entry name" value="DUF5675"/>
</dbReference>
<name>A0A1S6U899_9BACT</name>
<dbReference type="EMBL" id="CP017258">
    <property type="protein sequence ID" value="AQW87892.1"/>
    <property type="molecule type" value="Genomic_DNA"/>
</dbReference>
<accession>A0A1S6U899</accession>
<dbReference type="Pfam" id="PF18925">
    <property type="entry name" value="DUF5675"/>
    <property type="match status" value="1"/>
</dbReference>
<keyword evidence="3" id="KW-1185">Reference proteome</keyword>
<dbReference type="KEGG" id="cpin:CPIN18020_0233"/>
<evidence type="ECO:0000313" key="2">
    <source>
        <dbReference type="EMBL" id="AQW87892.1"/>
    </source>
</evidence>